<name>A0A5J6QJ71_9GAMM</name>
<evidence type="ECO:0000256" key="4">
    <source>
        <dbReference type="ARBA" id="ARBA00015132"/>
    </source>
</evidence>
<feature type="binding site" evidence="11">
    <location>
        <position position="158"/>
    </location>
    <ligand>
        <name>NAD(+)</name>
        <dbReference type="ChEBI" id="CHEBI:57540"/>
    </ligand>
</feature>
<dbReference type="Pfam" id="PF03721">
    <property type="entry name" value="UDPG_MGDP_dh_N"/>
    <property type="match status" value="1"/>
</dbReference>
<feature type="active site" description="Nucleophile" evidence="9">
    <location>
        <position position="266"/>
    </location>
</feature>
<evidence type="ECO:0000256" key="7">
    <source>
        <dbReference type="ARBA" id="ARBA00047473"/>
    </source>
</evidence>
<keyword evidence="5 8" id="KW-0560">Oxidoreductase</keyword>
<comment type="catalytic activity">
    <reaction evidence="7 8">
        <text>UDP-alpha-D-glucose + 2 NAD(+) + H2O = UDP-alpha-D-glucuronate + 2 NADH + 3 H(+)</text>
        <dbReference type="Rhea" id="RHEA:23596"/>
        <dbReference type="ChEBI" id="CHEBI:15377"/>
        <dbReference type="ChEBI" id="CHEBI:15378"/>
        <dbReference type="ChEBI" id="CHEBI:57540"/>
        <dbReference type="ChEBI" id="CHEBI:57945"/>
        <dbReference type="ChEBI" id="CHEBI:58052"/>
        <dbReference type="ChEBI" id="CHEBI:58885"/>
        <dbReference type="EC" id="1.1.1.22"/>
    </reaction>
</comment>
<dbReference type="InterPro" id="IPR008927">
    <property type="entry name" value="6-PGluconate_DH-like_C_sf"/>
</dbReference>
<evidence type="ECO:0000256" key="3">
    <source>
        <dbReference type="ARBA" id="ARBA00012954"/>
    </source>
</evidence>
<dbReference type="EC" id="1.1.1.22" evidence="3 8"/>
<dbReference type="GO" id="GO:0000271">
    <property type="term" value="P:polysaccharide biosynthetic process"/>
    <property type="evidence" value="ECO:0007669"/>
    <property type="project" value="InterPro"/>
</dbReference>
<evidence type="ECO:0000256" key="2">
    <source>
        <dbReference type="ARBA" id="ARBA00006601"/>
    </source>
</evidence>
<dbReference type="EMBL" id="CP043311">
    <property type="protein sequence ID" value="QEY62778.1"/>
    <property type="molecule type" value="Genomic_DNA"/>
</dbReference>
<dbReference type="InterPro" id="IPR036220">
    <property type="entry name" value="UDP-Glc/GDP-Man_DH_C_sf"/>
</dbReference>
<dbReference type="InterPro" id="IPR014027">
    <property type="entry name" value="UDP-Glc/GDP-Man_DH_C"/>
</dbReference>
<evidence type="ECO:0000313" key="14">
    <source>
        <dbReference type="Proteomes" id="UP000327179"/>
    </source>
</evidence>
<dbReference type="InterPro" id="IPR036291">
    <property type="entry name" value="NAD(P)-bd_dom_sf"/>
</dbReference>
<dbReference type="AlphaFoldDB" id="A0A5J6QJ71"/>
<evidence type="ECO:0000256" key="6">
    <source>
        <dbReference type="ARBA" id="ARBA00023027"/>
    </source>
</evidence>
<dbReference type="InterPro" id="IPR014026">
    <property type="entry name" value="UDP-Glc/GDP-Man_DH_dimer"/>
</dbReference>
<feature type="binding site" evidence="10">
    <location>
        <position position="210"/>
    </location>
    <ligand>
        <name>substrate</name>
    </ligand>
</feature>
<dbReference type="Pfam" id="PF03720">
    <property type="entry name" value="UDPG_MGDP_dh_C"/>
    <property type="match status" value="1"/>
</dbReference>
<dbReference type="PIRSF" id="PIRSF500134">
    <property type="entry name" value="UDPglc_DH_bac"/>
    <property type="match status" value="1"/>
</dbReference>
<evidence type="ECO:0000256" key="5">
    <source>
        <dbReference type="ARBA" id="ARBA00023002"/>
    </source>
</evidence>
<keyword evidence="14" id="KW-1185">Reference proteome</keyword>
<evidence type="ECO:0000313" key="13">
    <source>
        <dbReference type="EMBL" id="QEY62778.1"/>
    </source>
</evidence>
<dbReference type="SUPFAM" id="SSF48179">
    <property type="entry name" value="6-phosphogluconate dehydrogenase C-terminal domain-like"/>
    <property type="match status" value="1"/>
</dbReference>
<sequence>MNITIFGTGYVGLTQAACLAEVGHTLCCVDIDERRIAQLRQGLSPIYEPGLEALLRGNLAAGRLTFTTSAAEGVAFAKVIFIAVGTPPDEDGSADLRHVFSVAEAIATHATEAKVVINKSTSPVGTAQRLKAHLHEALTRRGHGFDMQVVSNPEFLKEGSAVEDCMRPERIIIGVDGAQDIDLFRELYKPFSRNHEKLIVMDSRSAELTKYAANSMLATKISFINEMANLAERLGADIEMVRKGIGSDSRIGYDFIYAGCGYGGSCFPKDIQALQRTAAEVGYHPQLLEAVESVNRRQKHKVFENIHRHYDGDLSGKTFALWGLSFKPNTDDMREAPSRVLLDALWAAGARVRAFDPEAMPEARRLYGDHPDLRLVDSKEEALDDAHALVILTEWLNFRVADFGLIHQRLGDKVVFDGRNIFEPAHLAREGLAYYPIGRAAVGLTAQ</sequence>
<dbReference type="PANTHER" id="PTHR43750:SF3">
    <property type="entry name" value="UDP-GLUCOSE 6-DEHYDROGENASE TUAD"/>
    <property type="match status" value="1"/>
</dbReference>
<feature type="binding site" evidence="10">
    <location>
        <begin position="155"/>
        <end position="158"/>
    </location>
    <ligand>
        <name>substrate</name>
    </ligand>
</feature>
<evidence type="ECO:0000256" key="1">
    <source>
        <dbReference type="ARBA" id="ARBA00004701"/>
    </source>
</evidence>
<reference evidence="13 14" key="1">
    <citation type="submission" date="2019-08" db="EMBL/GenBank/DDBJ databases">
        <title>Whole-genome Sequencing of e-waste polymer degrading bacterium Pseudomonas sp. strain PE08.</title>
        <authorList>
            <person name="Kirdat K."/>
            <person name="Debbarma P."/>
            <person name="Narawade N."/>
            <person name="Suyal D."/>
            <person name="Thorat V."/>
            <person name="Shouche Y."/>
            <person name="Goel R."/>
            <person name="Yadav A."/>
        </authorList>
    </citation>
    <scope>NUCLEOTIDE SEQUENCE [LARGE SCALE GENOMIC DNA]</scope>
    <source>
        <strain evidence="13 14">PE08</strain>
    </source>
</reference>
<protein>
    <recommendedName>
        <fullName evidence="4 8">UDP-glucose 6-dehydrogenase</fullName>
        <ecNumber evidence="3 8">1.1.1.22</ecNumber>
    </recommendedName>
</protein>
<feature type="binding site" evidence="10">
    <location>
        <position position="327"/>
    </location>
    <ligand>
        <name>substrate</name>
    </ligand>
</feature>
<evidence type="ECO:0000256" key="10">
    <source>
        <dbReference type="PIRSR" id="PIRSR500134-2"/>
    </source>
</evidence>
<dbReference type="Proteomes" id="UP000327179">
    <property type="component" value="Chromosome"/>
</dbReference>
<dbReference type="InterPro" id="IPR028357">
    <property type="entry name" value="UDPglc_DH_bac"/>
</dbReference>
<dbReference type="Gene3D" id="3.40.50.720">
    <property type="entry name" value="NAD(P)-binding Rossmann-like Domain"/>
    <property type="match status" value="2"/>
</dbReference>
<feature type="binding site" evidence="11">
    <location>
        <position position="121"/>
    </location>
    <ligand>
        <name>NAD(+)</name>
        <dbReference type="ChEBI" id="CHEBI:57540"/>
    </ligand>
</feature>
<dbReference type="KEGG" id="plal:FXN65_12105"/>
<dbReference type="GO" id="GO:0003979">
    <property type="term" value="F:UDP-glucose 6-dehydrogenase activity"/>
    <property type="evidence" value="ECO:0007669"/>
    <property type="project" value="UniProtKB-EC"/>
</dbReference>
<gene>
    <name evidence="13" type="ORF">FXN65_12105</name>
</gene>
<feature type="binding site" evidence="11">
    <location>
        <position position="334"/>
    </location>
    <ligand>
        <name>NAD(+)</name>
        <dbReference type="ChEBI" id="CHEBI:57540"/>
    </ligand>
</feature>
<dbReference type="PANTHER" id="PTHR43750">
    <property type="entry name" value="UDP-GLUCOSE 6-DEHYDROGENASE TUAD"/>
    <property type="match status" value="1"/>
</dbReference>
<dbReference type="InterPro" id="IPR017476">
    <property type="entry name" value="UDP-Glc/GDP-Man"/>
</dbReference>
<dbReference type="InterPro" id="IPR001732">
    <property type="entry name" value="UDP-Glc/GDP-Man_DH_N"/>
</dbReference>
<feature type="binding site" evidence="11">
    <location>
        <position position="35"/>
    </location>
    <ligand>
        <name>NAD(+)</name>
        <dbReference type="ChEBI" id="CHEBI:57540"/>
    </ligand>
</feature>
<organism evidence="13 14">
    <name type="scientific">Metapseudomonas lalkuanensis</name>
    <dbReference type="NCBI Taxonomy" id="2604832"/>
    <lineage>
        <taxon>Bacteria</taxon>
        <taxon>Pseudomonadati</taxon>
        <taxon>Pseudomonadota</taxon>
        <taxon>Gammaproteobacteria</taxon>
        <taxon>Pseudomonadales</taxon>
        <taxon>Pseudomonadaceae</taxon>
        <taxon>Metapseudomonas</taxon>
    </lineage>
</organism>
<dbReference type="UniPathway" id="UPA00038">
    <property type="reaction ID" value="UER00491"/>
</dbReference>
<dbReference type="Pfam" id="PF00984">
    <property type="entry name" value="UDPG_MGDP_dh"/>
    <property type="match status" value="1"/>
</dbReference>
<dbReference type="SMART" id="SM00984">
    <property type="entry name" value="UDPG_MGDP_dh_C"/>
    <property type="match status" value="1"/>
</dbReference>
<feature type="binding site" evidence="10">
    <location>
        <begin position="255"/>
        <end position="259"/>
    </location>
    <ligand>
        <name>substrate</name>
    </ligand>
</feature>
<evidence type="ECO:0000256" key="11">
    <source>
        <dbReference type="PIRSR" id="PIRSR500134-3"/>
    </source>
</evidence>
<dbReference type="NCBIfam" id="TIGR03026">
    <property type="entry name" value="NDP-sugDHase"/>
    <property type="match status" value="1"/>
</dbReference>
<evidence type="ECO:0000259" key="12">
    <source>
        <dbReference type="SMART" id="SM00984"/>
    </source>
</evidence>
<dbReference type="SUPFAM" id="SSF51735">
    <property type="entry name" value="NAD(P)-binding Rossmann-fold domains"/>
    <property type="match status" value="1"/>
</dbReference>
<accession>A0A5J6QJ71</accession>
<evidence type="ECO:0000256" key="8">
    <source>
        <dbReference type="PIRNR" id="PIRNR000124"/>
    </source>
</evidence>
<feature type="binding site" evidence="10">
    <location>
        <position position="263"/>
    </location>
    <ligand>
        <name>substrate</name>
    </ligand>
</feature>
<feature type="binding site" evidence="11">
    <location>
        <position position="30"/>
    </location>
    <ligand>
        <name>NAD(+)</name>
        <dbReference type="ChEBI" id="CHEBI:57540"/>
    </ligand>
</feature>
<evidence type="ECO:0000256" key="9">
    <source>
        <dbReference type="PIRSR" id="PIRSR500134-1"/>
    </source>
</evidence>
<feature type="domain" description="UDP-glucose/GDP-mannose dehydrogenase C-terminal" evidence="12">
    <location>
        <begin position="320"/>
        <end position="424"/>
    </location>
</feature>
<dbReference type="SUPFAM" id="SSF52413">
    <property type="entry name" value="UDP-glucose/GDP-mannose dehydrogenase C-terminal domain"/>
    <property type="match status" value="1"/>
</dbReference>
<proteinExistence type="inferred from homology"/>
<dbReference type="PIRSF" id="PIRSF000124">
    <property type="entry name" value="UDPglc_GDPman_dh"/>
    <property type="match status" value="1"/>
</dbReference>
<dbReference type="GO" id="GO:0006065">
    <property type="term" value="P:UDP-glucuronate biosynthetic process"/>
    <property type="evidence" value="ECO:0007669"/>
    <property type="project" value="UniProtKB-UniPathway"/>
</dbReference>
<feature type="binding site" evidence="11">
    <location>
        <position position="269"/>
    </location>
    <ligand>
        <name>NAD(+)</name>
        <dbReference type="ChEBI" id="CHEBI:57540"/>
    </ligand>
</feature>
<dbReference type="Gene3D" id="1.20.5.100">
    <property type="entry name" value="Cytochrome c1, transmembrane anchor, C-terminal"/>
    <property type="match status" value="1"/>
</dbReference>
<keyword evidence="6 8" id="KW-0520">NAD</keyword>
<feature type="binding site" evidence="11">
    <location>
        <position position="86"/>
    </location>
    <ligand>
        <name>NAD(+)</name>
        <dbReference type="ChEBI" id="CHEBI:57540"/>
    </ligand>
</feature>
<comment type="similarity">
    <text evidence="2 8">Belongs to the UDP-glucose/GDP-mannose dehydrogenase family.</text>
</comment>
<dbReference type="GO" id="GO:0051287">
    <property type="term" value="F:NAD binding"/>
    <property type="evidence" value="ECO:0007669"/>
    <property type="project" value="InterPro"/>
</dbReference>
<dbReference type="RefSeq" id="WP_151133434.1">
    <property type="nucleotide sequence ID" value="NZ_CP043311.1"/>
</dbReference>
<comment type="pathway">
    <text evidence="1">Nucleotide-sugar biosynthesis; UDP-alpha-D-glucuronate biosynthesis; UDP-alpha-D-glucuronate from UDP-alpha-D-glucose: step 1/1.</text>
</comment>